<proteinExistence type="inferred from homology"/>
<evidence type="ECO:0000256" key="2">
    <source>
        <dbReference type="ARBA" id="ARBA00007783"/>
    </source>
</evidence>
<dbReference type="InterPro" id="IPR000412">
    <property type="entry name" value="ABC_2_transport"/>
</dbReference>
<keyword evidence="6 10" id="KW-0812">Transmembrane</keyword>
<comment type="caution">
    <text evidence="10">Lacks conserved residue(s) required for the propagation of feature annotation.</text>
</comment>
<dbReference type="PRINTS" id="PR00164">
    <property type="entry name" value="ABC2TRNSPORT"/>
</dbReference>
<dbReference type="STRING" id="1194083.BN12_80002"/>
<keyword evidence="7 10" id="KW-1133">Transmembrane helix</keyword>
<keyword evidence="8 10" id="KW-0472">Membrane</keyword>
<evidence type="ECO:0000313" key="13">
    <source>
        <dbReference type="Proteomes" id="UP000035721"/>
    </source>
</evidence>
<dbReference type="Pfam" id="PF01061">
    <property type="entry name" value="ABC2_membrane"/>
    <property type="match status" value="1"/>
</dbReference>
<dbReference type="AlphaFoldDB" id="A0A077M389"/>
<dbReference type="PANTHER" id="PTHR30413">
    <property type="entry name" value="INNER MEMBRANE TRANSPORT PERMEASE"/>
    <property type="match status" value="1"/>
</dbReference>
<dbReference type="GO" id="GO:0046677">
    <property type="term" value="P:response to antibiotic"/>
    <property type="evidence" value="ECO:0007669"/>
    <property type="project" value="UniProtKB-KW"/>
</dbReference>
<dbReference type="OrthoDB" id="4186295at2"/>
<evidence type="ECO:0000256" key="7">
    <source>
        <dbReference type="ARBA" id="ARBA00022989"/>
    </source>
</evidence>
<evidence type="ECO:0000256" key="10">
    <source>
        <dbReference type="RuleBase" id="RU361157"/>
    </source>
</evidence>
<feature type="transmembrane region" description="Helical" evidence="10">
    <location>
        <begin position="110"/>
        <end position="131"/>
    </location>
</feature>
<evidence type="ECO:0000313" key="12">
    <source>
        <dbReference type="EMBL" id="CCH80211.1"/>
    </source>
</evidence>
<dbReference type="Proteomes" id="UP000035721">
    <property type="component" value="Unassembled WGS sequence"/>
</dbReference>
<comment type="subcellular location">
    <subcellularLocation>
        <location evidence="1">Cell inner membrane</location>
        <topology evidence="1">Multi-pass membrane protein</topology>
    </subcellularLocation>
    <subcellularLocation>
        <location evidence="10">Cell membrane</location>
        <topology evidence="10">Multi-pass membrane protein</topology>
    </subcellularLocation>
</comment>
<organism evidence="12 13">
    <name type="scientific">Nostocoides japonicum T1-X7</name>
    <dbReference type="NCBI Taxonomy" id="1194083"/>
    <lineage>
        <taxon>Bacteria</taxon>
        <taxon>Bacillati</taxon>
        <taxon>Actinomycetota</taxon>
        <taxon>Actinomycetes</taxon>
        <taxon>Micrococcales</taxon>
        <taxon>Intrasporangiaceae</taxon>
        <taxon>Nostocoides</taxon>
    </lineage>
</organism>
<evidence type="ECO:0000256" key="4">
    <source>
        <dbReference type="ARBA" id="ARBA00022475"/>
    </source>
</evidence>
<keyword evidence="13" id="KW-1185">Reference proteome</keyword>
<dbReference type="EMBL" id="CAJB01000414">
    <property type="protein sequence ID" value="CCH80211.1"/>
    <property type="molecule type" value="Genomic_DNA"/>
</dbReference>
<evidence type="ECO:0000259" key="11">
    <source>
        <dbReference type="PROSITE" id="PS51012"/>
    </source>
</evidence>
<keyword evidence="3 10" id="KW-0813">Transport</keyword>
<reference evidence="12 13" key="1">
    <citation type="journal article" date="2013" name="ISME J.">
        <title>A metabolic model for members of the genus Tetrasphaera involved in enhanced biological phosphorus removal.</title>
        <authorList>
            <person name="Kristiansen R."/>
            <person name="Nguyen H.T.T."/>
            <person name="Saunders A.M."/>
            <person name="Nielsen J.L."/>
            <person name="Wimmer R."/>
            <person name="Le V.Q."/>
            <person name="McIlroy S.J."/>
            <person name="Petrovski S."/>
            <person name="Seviour R.J."/>
            <person name="Calteau A."/>
            <person name="Nielsen K.L."/>
            <person name="Nielsen P.H."/>
        </authorList>
    </citation>
    <scope>NUCLEOTIDE SEQUENCE [LARGE SCALE GENOMIC DNA]</scope>
    <source>
        <strain evidence="12 13">T1-X7</strain>
    </source>
</reference>
<dbReference type="PROSITE" id="PS51012">
    <property type="entry name" value="ABC_TM2"/>
    <property type="match status" value="1"/>
</dbReference>
<evidence type="ECO:0000256" key="6">
    <source>
        <dbReference type="ARBA" id="ARBA00022692"/>
    </source>
</evidence>
<feature type="transmembrane region" description="Helical" evidence="10">
    <location>
        <begin position="287"/>
        <end position="307"/>
    </location>
</feature>
<feature type="transmembrane region" description="Helical" evidence="10">
    <location>
        <begin position="190"/>
        <end position="211"/>
    </location>
</feature>
<evidence type="ECO:0000256" key="3">
    <source>
        <dbReference type="ARBA" id="ARBA00022448"/>
    </source>
</evidence>
<evidence type="ECO:0000256" key="8">
    <source>
        <dbReference type="ARBA" id="ARBA00023136"/>
    </source>
</evidence>
<dbReference type="GO" id="GO:0140359">
    <property type="term" value="F:ABC-type transporter activity"/>
    <property type="evidence" value="ECO:0007669"/>
    <property type="project" value="InterPro"/>
</dbReference>
<dbReference type="GO" id="GO:0043190">
    <property type="term" value="C:ATP-binding cassette (ABC) transporter complex"/>
    <property type="evidence" value="ECO:0007669"/>
    <property type="project" value="InterPro"/>
</dbReference>
<dbReference type="InterPro" id="IPR047817">
    <property type="entry name" value="ABC2_TM_bact-type"/>
</dbReference>
<accession>A0A077M389</accession>
<dbReference type="GO" id="GO:0015920">
    <property type="term" value="P:lipopolysaccharide transport"/>
    <property type="evidence" value="ECO:0007669"/>
    <property type="project" value="TreeGrafter"/>
</dbReference>
<dbReference type="InterPro" id="IPR013525">
    <property type="entry name" value="ABC2_TM"/>
</dbReference>
<evidence type="ECO:0000256" key="1">
    <source>
        <dbReference type="ARBA" id="ARBA00004429"/>
    </source>
</evidence>
<protein>
    <recommendedName>
        <fullName evidence="10">Transport permease protein</fullName>
    </recommendedName>
</protein>
<evidence type="ECO:0000256" key="9">
    <source>
        <dbReference type="ARBA" id="ARBA00023251"/>
    </source>
</evidence>
<feature type="transmembrane region" description="Helical" evidence="10">
    <location>
        <begin position="83"/>
        <end position="104"/>
    </location>
</feature>
<keyword evidence="9" id="KW-0046">Antibiotic resistance</keyword>
<feature type="domain" description="ABC transmembrane type-2" evidence="11">
    <location>
        <begin position="80"/>
        <end position="309"/>
    </location>
</feature>
<name>A0A077M389_9MICO</name>
<feature type="transmembrane region" description="Helical" evidence="10">
    <location>
        <begin position="167"/>
        <end position="184"/>
    </location>
</feature>
<comment type="similarity">
    <text evidence="2 10">Belongs to the ABC-2 integral membrane protein family.</text>
</comment>
<dbReference type="PANTHER" id="PTHR30413:SF8">
    <property type="entry name" value="TRANSPORT PERMEASE PROTEIN"/>
    <property type="match status" value="1"/>
</dbReference>
<dbReference type="RefSeq" id="WP_083454345.1">
    <property type="nucleotide sequence ID" value="NZ_HF570958.1"/>
</dbReference>
<comment type="caution">
    <text evidence="12">The sequence shown here is derived from an EMBL/GenBank/DDBJ whole genome shotgun (WGS) entry which is preliminary data.</text>
</comment>
<keyword evidence="5" id="KW-0997">Cell inner membrane</keyword>
<evidence type="ECO:0000256" key="5">
    <source>
        <dbReference type="ARBA" id="ARBA00022519"/>
    </source>
</evidence>
<sequence length="316" mass="34558">MTQTPSGGLAAPDLAGLPNLPVPPAPAPGDLRDLATAHGLTVSGRRPSLVAYSRQVWARRQFISAFASARLTTQHSQARLGQLWQVLTPLLNAVVYYFVFGILLGTSRGIPNFVPFLVTGVFIWTFTANAVSSGARAVSGNLGLIRALHFPRASLPLAITLQQLQQTLYAMGALVVILLVFGQYPRWSWLLVIPALLLQGVFNTGLALIVARLGSRTPDVATLVPFVMRVWMYVSGVMWSIDRLAGHGRMPHEVYVALKVNPPAVYIDLARFALIDTFTSDQLPRHVWAIALGWAVVVGFLGFVFFWRAEEKYGRG</sequence>
<gene>
    <name evidence="12" type="ORF">BN12_80002</name>
</gene>
<keyword evidence="4 10" id="KW-1003">Cell membrane</keyword>